<keyword evidence="5 9" id="KW-1133">Transmembrane helix</keyword>
<dbReference type="Pfam" id="PF14798">
    <property type="entry name" value="Ca_hom_mod"/>
    <property type="match status" value="1"/>
</dbReference>
<dbReference type="Proteomes" id="UP000472262">
    <property type="component" value="Unassembled WGS sequence"/>
</dbReference>
<sequence length="160" mass="17265">MDPSNFMNVLKLLSKSNIKLAGPLLALLVGLQILMDVKFSCPCLVGWNTAISVLIFFVPVPIAIVIILLFFKLRAQGTSGTSQAQGKCGTEWNCTTVVICLVPFVVWLCLCLIDGDYIACAATDWNGNKSTQYAQHIRSESAVVGIHSFCDCICTIGGFA</sequence>
<dbReference type="Ensembl" id="ENSSGRT00000050033.1">
    <property type="protein sequence ID" value="ENSSGRP00000046778.1"/>
    <property type="gene ID" value="ENSSGRG00000025009.1"/>
</dbReference>
<evidence type="ECO:0000256" key="8">
    <source>
        <dbReference type="ARBA" id="ARBA00023303"/>
    </source>
</evidence>
<dbReference type="InterPro" id="IPR029569">
    <property type="entry name" value="CALHM"/>
</dbReference>
<comment type="similarity">
    <text evidence="2">Belongs to the CALHM family.</text>
</comment>
<keyword evidence="6" id="KW-0406">Ion transport</keyword>
<name>A0A672NF80_SINGR</name>
<feature type="transmembrane region" description="Helical" evidence="9">
    <location>
        <begin position="50"/>
        <end position="71"/>
    </location>
</feature>
<evidence type="ECO:0000313" key="11">
    <source>
        <dbReference type="Proteomes" id="UP000472262"/>
    </source>
</evidence>
<evidence type="ECO:0000256" key="5">
    <source>
        <dbReference type="ARBA" id="ARBA00022989"/>
    </source>
</evidence>
<protein>
    <submittedName>
        <fullName evidence="10">Uncharacterized protein</fullName>
    </submittedName>
</protein>
<evidence type="ECO:0000256" key="2">
    <source>
        <dbReference type="ARBA" id="ARBA00008497"/>
    </source>
</evidence>
<evidence type="ECO:0000313" key="10">
    <source>
        <dbReference type="Ensembl" id="ENSSGRP00000046778.1"/>
    </source>
</evidence>
<dbReference type="InParanoid" id="A0A672NF80"/>
<evidence type="ECO:0000256" key="3">
    <source>
        <dbReference type="ARBA" id="ARBA00022448"/>
    </source>
</evidence>
<reference evidence="10" key="2">
    <citation type="submission" date="2025-09" db="UniProtKB">
        <authorList>
            <consortium name="Ensembl"/>
        </authorList>
    </citation>
    <scope>IDENTIFICATION</scope>
</reference>
<keyword evidence="8" id="KW-0407">Ion channel</keyword>
<proteinExistence type="inferred from homology"/>
<evidence type="ECO:0000256" key="9">
    <source>
        <dbReference type="SAM" id="Phobius"/>
    </source>
</evidence>
<reference evidence="10" key="1">
    <citation type="submission" date="2025-08" db="UniProtKB">
        <authorList>
            <consortium name="Ensembl"/>
        </authorList>
    </citation>
    <scope>IDENTIFICATION</scope>
</reference>
<keyword evidence="11" id="KW-1185">Reference proteome</keyword>
<evidence type="ECO:0000256" key="4">
    <source>
        <dbReference type="ARBA" id="ARBA00022692"/>
    </source>
</evidence>
<organism evidence="10 11">
    <name type="scientific">Sinocyclocheilus grahami</name>
    <name type="common">Dianchi golden-line fish</name>
    <name type="synonym">Barbus grahami</name>
    <dbReference type="NCBI Taxonomy" id="75366"/>
    <lineage>
        <taxon>Eukaryota</taxon>
        <taxon>Metazoa</taxon>
        <taxon>Chordata</taxon>
        <taxon>Craniata</taxon>
        <taxon>Vertebrata</taxon>
        <taxon>Euteleostomi</taxon>
        <taxon>Actinopterygii</taxon>
        <taxon>Neopterygii</taxon>
        <taxon>Teleostei</taxon>
        <taxon>Ostariophysi</taxon>
        <taxon>Cypriniformes</taxon>
        <taxon>Cyprinidae</taxon>
        <taxon>Cyprininae</taxon>
        <taxon>Sinocyclocheilus</taxon>
    </lineage>
</organism>
<keyword evidence="3" id="KW-0813">Transport</keyword>
<evidence type="ECO:0000256" key="1">
    <source>
        <dbReference type="ARBA" id="ARBA00004141"/>
    </source>
</evidence>
<evidence type="ECO:0000256" key="6">
    <source>
        <dbReference type="ARBA" id="ARBA00023065"/>
    </source>
</evidence>
<dbReference type="OMA" id="TEWNCTT"/>
<accession>A0A672NF80</accession>
<feature type="transmembrane region" description="Helical" evidence="9">
    <location>
        <begin position="92"/>
        <end position="113"/>
    </location>
</feature>
<evidence type="ECO:0000256" key="7">
    <source>
        <dbReference type="ARBA" id="ARBA00023136"/>
    </source>
</evidence>
<dbReference type="AlphaFoldDB" id="A0A672NF80"/>
<dbReference type="GO" id="GO:1904669">
    <property type="term" value="P:ATP export"/>
    <property type="evidence" value="ECO:0007669"/>
    <property type="project" value="UniProtKB-ARBA"/>
</dbReference>
<dbReference type="GO" id="GO:0016020">
    <property type="term" value="C:membrane"/>
    <property type="evidence" value="ECO:0007669"/>
    <property type="project" value="UniProtKB-SubCell"/>
</dbReference>
<keyword evidence="7 9" id="KW-0472">Membrane</keyword>
<comment type="subcellular location">
    <subcellularLocation>
        <location evidence="1">Membrane</location>
        <topology evidence="1">Multi-pass membrane protein</topology>
    </subcellularLocation>
</comment>
<keyword evidence="4 9" id="KW-0812">Transmembrane</keyword>
<dbReference type="GO" id="GO:0034220">
    <property type="term" value="P:monoatomic ion transmembrane transport"/>
    <property type="evidence" value="ECO:0007669"/>
    <property type="project" value="UniProtKB-KW"/>
</dbReference>